<evidence type="ECO:0000313" key="1">
    <source>
        <dbReference type="EMBL" id="KPU61921.1"/>
    </source>
</evidence>
<dbReference type="PATRIC" id="fig|294.162.peg.294"/>
<dbReference type="Proteomes" id="UP000050349">
    <property type="component" value="Unassembled WGS sequence"/>
</dbReference>
<accession>A0A0N8NY38</accession>
<sequence>MAQVYLIPEQPCRAAASPLLPVTPSPSRAWTAYTQFVIFSPGIYLSV</sequence>
<evidence type="ECO:0000313" key="2">
    <source>
        <dbReference type="Proteomes" id="UP000050349"/>
    </source>
</evidence>
<reference evidence="1 2" key="1">
    <citation type="submission" date="2015-09" db="EMBL/GenBank/DDBJ databases">
        <authorList>
            <consortium name="Swine Surveillance"/>
        </authorList>
    </citation>
    <scope>NUCLEOTIDE SEQUENCE [LARGE SCALE GENOMIC DNA]</scope>
    <source>
        <strain evidence="1 2">S613</strain>
    </source>
</reference>
<gene>
    <name evidence="1" type="ORF">AN403_6020</name>
</gene>
<dbReference type="EMBL" id="LJXB01000042">
    <property type="protein sequence ID" value="KPU61921.1"/>
    <property type="molecule type" value="Genomic_DNA"/>
</dbReference>
<proteinExistence type="predicted"/>
<name>A0A0N8NY38_PSEFL</name>
<protein>
    <submittedName>
        <fullName evidence="1">Uncharacterized protein</fullName>
    </submittedName>
</protein>
<organism evidence="1 2">
    <name type="scientific">Pseudomonas fluorescens</name>
    <dbReference type="NCBI Taxonomy" id="294"/>
    <lineage>
        <taxon>Bacteria</taxon>
        <taxon>Pseudomonadati</taxon>
        <taxon>Pseudomonadota</taxon>
        <taxon>Gammaproteobacteria</taxon>
        <taxon>Pseudomonadales</taxon>
        <taxon>Pseudomonadaceae</taxon>
        <taxon>Pseudomonas</taxon>
    </lineage>
</organism>
<comment type="caution">
    <text evidence="1">The sequence shown here is derived from an EMBL/GenBank/DDBJ whole genome shotgun (WGS) entry which is preliminary data.</text>
</comment>
<dbReference type="AlphaFoldDB" id="A0A0N8NY38"/>